<dbReference type="PROSITE" id="PS52016">
    <property type="entry name" value="TONB_DEPENDENT_REC_3"/>
    <property type="match status" value="1"/>
</dbReference>
<dbReference type="AlphaFoldDB" id="A0A1J0ESQ4"/>
<dbReference type="PANTHER" id="PTHR32552">
    <property type="entry name" value="FERRICHROME IRON RECEPTOR-RELATED"/>
    <property type="match status" value="1"/>
</dbReference>
<keyword evidence="7" id="KW-0732">Signal</keyword>
<dbReference type="GO" id="GO:0009279">
    <property type="term" value="C:cell outer membrane"/>
    <property type="evidence" value="ECO:0007669"/>
    <property type="project" value="UniProtKB-SubCell"/>
</dbReference>
<evidence type="ECO:0000313" key="21">
    <source>
        <dbReference type="Proteomes" id="UP000182567"/>
    </source>
</evidence>
<organism evidence="20 21">
    <name type="scientific">Pseudomonas frederiksbergensis</name>
    <dbReference type="NCBI Taxonomy" id="104087"/>
    <lineage>
        <taxon>Bacteria</taxon>
        <taxon>Pseudomonadati</taxon>
        <taxon>Pseudomonadota</taxon>
        <taxon>Gammaproteobacteria</taxon>
        <taxon>Pseudomonadales</taxon>
        <taxon>Pseudomonadaceae</taxon>
        <taxon>Pseudomonas</taxon>
    </lineage>
</organism>
<keyword evidence="6 14" id="KW-0812">Transmembrane</keyword>
<name>A0A1J0ESQ4_9PSED</name>
<evidence type="ECO:0000259" key="19">
    <source>
        <dbReference type="Pfam" id="PF07715"/>
    </source>
</evidence>
<dbReference type="PROSITE" id="PS01156">
    <property type="entry name" value="TONB_DEPENDENT_REC_2"/>
    <property type="match status" value="1"/>
</dbReference>
<dbReference type="NCBIfam" id="TIGR01783">
    <property type="entry name" value="TonB-siderophor"/>
    <property type="match status" value="1"/>
</dbReference>
<evidence type="ECO:0000256" key="11">
    <source>
        <dbReference type="ARBA" id="ARBA00023136"/>
    </source>
</evidence>
<evidence type="ECO:0000256" key="2">
    <source>
        <dbReference type="ARBA" id="ARBA00009810"/>
    </source>
</evidence>
<evidence type="ECO:0000256" key="16">
    <source>
        <dbReference type="RuleBase" id="RU003357"/>
    </source>
</evidence>
<dbReference type="Proteomes" id="UP000182567">
    <property type="component" value="Chromosome"/>
</dbReference>
<sequence length="758" mass="81213">MSEHGCPHSANPDSLQATLRAVSFTLNRTFSAVQMALLLGLTGGSMAVAAAPAPEPSTQSPTGTGEGSLVLSETTVEGTMGAPADLPPAYAGGQVATGSRVGLLGTKDFMETPFSAISYTDDFVRNHQAKDIGSVIGATDPSVNVPSKRAIIETFFIRGFNTSANDITYNGLIGMAPNLRGSTELAERIEVLKGPSALLNGMPPDGSVAGSINMVPKRASDEPLTRLTTSFESNGLYGAHADVGRRFGEQNQFGIRYNGVYRDGDTAVDDQKQNMQLNALGLDWRTERVRLSLDAYKQRERLDGSNYFGIASINPNVNKVPSPKKGDYALAPDWAYTINDTETFLLRGEADLNDSLTAFAAYGQRDGGRNALMTRDTLVNNAGDINVLAYRSDGQGTQKSGEAGLKGNFNTGPVGHQWSLAATQYKSEMSYKDLQKANYVTTNYDNLDFGPTPPLDTFGAVTSRTEAKLGSVAFLDTLSFLDDRIQWTVGLRRQTVESSSLTPARVKTSHYNESRVSPATALLVKVTDDVSVYANYIEGLSKGDTAPMTAANSGQILSPYQTKQYEVGAKLDLGSFATTLAVFQIEKPSAFTDPITNTFGLNGEQRNRGVEWSFFGEAQPDLRLMGGVSYTQAVLSKALVKANEGNQVTGVPKIIAKLGVEYDLERVPGLTLTAGTNHVGSRYVTDDHRMELPSYTVFDVGGRYTTKVMSKPVTLRANVENIANRAYWIGSYSGGDGSGLSGGLGTPRTLQLSASVDF</sequence>
<dbReference type="CDD" id="cd01347">
    <property type="entry name" value="ligand_gated_channel"/>
    <property type="match status" value="1"/>
</dbReference>
<evidence type="ECO:0000259" key="18">
    <source>
        <dbReference type="Pfam" id="PF00593"/>
    </source>
</evidence>
<evidence type="ECO:0000256" key="1">
    <source>
        <dbReference type="ARBA" id="ARBA00004571"/>
    </source>
</evidence>
<dbReference type="InterPro" id="IPR010105">
    <property type="entry name" value="TonB_sidphr_rcpt"/>
</dbReference>
<comment type="similarity">
    <text evidence="2 14 16">Belongs to the TonB-dependent receptor family.</text>
</comment>
<proteinExistence type="inferred from homology"/>
<comment type="subcellular location">
    <subcellularLocation>
        <location evidence="1 14">Cell outer membrane</location>
        <topology evidence="1 14">Multi-pass membrane protein</topology>
    </subcellularLocation>
</comment>
<dbReference type="GO" id="GO:0038023">
    <property type="term" value="F:signaling receptor activity"/>
    <property type="evidence" value="ECO:0007669"/>
    <property type="project" value="InterPro"/>
</dbReference>
<reference evidence="21" key="1">
    <citation type="submission" date="2016-10" db="EMBL/GenBank/DDBJ databases">
        <title>Pseudomonas frederiksbergensis ERGS4:02 complete genome.</title>
        <authorList>
            <person name="Kumar R."/>
            <person name="Acharya V."/>
            <person name="Singh D."/>
        </authorList>
    </citation>
    <scope>NUCLEOTIDE SEQUENCE [LARGE SCALE GENOMIC DNA]</scope>
    <source>
        <strain evidence="21">ERGS4:02</strain>
    </source>
</reference>
<keyword evidence="11 14" id="KW-0472">Membrane</keyword>
<evidence type="ECO:0000256" key="5">
    <source>
        <dbReference type="ARBA" id="ARBA00022496"/>
    </source>
</evidence>
<dbReference type="GO" id="GO:0015344">
    <property type="term" value="F:siderophore uptake transmembrane transporter activity"/>
    <property type="evidence" value="ECO:0007669"/>
    <property type="project" value="TreeGrafter"/>
</dbReference>
<keyword evidence="8" id="KW-0408">Iron</keyword>
<evidence type="ECO:0000256" key="4">
    <source>
        <dbReference type="ARBA" id="ARBA00022452"/>
    </source>
</evidence>
<evidence type="ECO:0000256" key="3">
    <source>
        <dbReference type="ARBA" id="ARBA00022448"/>
    </source>
</evidence>
<evidence type="ECO:0000256" key="13">
    <source>
        <dbReference type="ARBA" id="ARBA00023237"/>
    </source>
</evidence>
<evidence type="ECO:0000256" key="14">
    <source>
        <dbReference type="PROSITE-ProRule" id="PRU01360"/>
    </source>
</evidence>
<dbReference type="InterPro" id="IPR036942">
    <property type="entry name" value="Beta-barrel_TonB_sf"/>
</dbReference>
<dbReference type="PANTHER" id="PTHR32552:SF82">
    <property type="entry name" value="FCUA PROTEIN"/>
    <property type="match status" value="1"/>
</dbReference>
<dbReference type="InterPro" id="IPR010917">
    <property type="entry name" value="TonB_rcpt_CS"/>
</dbReference>
<accession>A0A1J0ESQ4</accession>
<dbReference type="Gene3D" id="2.40.170.20">
    <property type="entry name" value="TonB-dependent receptor, beta-barrel domain"/>
    <property type="match status" value="1"/>
</dbReference>
<keyword evidence="9" id="KW-0406">Ion transport</keyword>
<keyword evidence="12" id="KW-0675">Receptor</keyword>
<keyword evidence="5" id="KW-0410">Iron transport</keyword>
<protein>
    <submittedName>
        <fullName evidence="20">Ligand-gated channel protein</fullName>
    </submittedName>
</protein>
<evidence type="ECO:0000313" key="20">
    <source>
        <dbReference type="EMBL" id="APC19022.1"/>
    </source>
</evidence>
<dbReference type="InterPro" id="IPR037066">
    <property type="entry name" value="Plug_dom_sf"/>
</dbReference>
<evidence type="ECO:0000256" key="9">
    <source>
        <dbReference type="ARBA" id="ARBA00023065"/>
    </source>
</evidence>
<dbReference type="Pfam" id="PF00593">
    <property type="entry name" value="TonB_dep_Rec_b-barrel"/>
    <property type="match status" value="1"/>
</dbReference>
<feature type="region of interest" description="Disordered" evidence="17">
    <location>
        <begin position="49"/>
        <end position="68"/>
    </location>
</feature>
<evidence type="ECO:0000256" key="8">
    <source>
        <dbReference type="ARBA" id="ARBA00023004"/>
    </source>
</evidence>
<evidence type="ECO:0000256" key="12">
    <source>
        <dbReference type="ARBA" id="ARBA00023170"/>
    </source>
</evidence>
<evidence type="ECO:0000256" key="17">
    <source>
        <dbReference type="SAM" id="MobiDB-lite"/>
    </source>
</evidence>
<dbReference type="SUPFAM" id="SSF56935">
    <property type="entry name" value="Porins"/>
    <property type="match status" value="1"/>
</dbReference>
<feature type="short sequence motif" description="TonB C-terminal box" evidence="15">
    <location>
        <begin position="741"/>
        <end position="758"/>
    </location>
</feature>
<keyword evidence="3 14" id="KW-0813">Transport</keyword>
<keyword evidence="4 14" id="KW-1134">Transmembrane beta strand</keyword>
<evidence type="ECO:0000256" key="10">
    <source>
        <dbReference type="ARBA" id="ARBA00023077"/>
    </source>
</evidence>
<evidence type="ECO:0000256" key="7">
    <source>
        <dbReference type="ARBA" id="ARBA00022729"/>
    </source>
</evidence>
<keyword evidence="13 14" id="KW-0998">Cell outer membrane</keyword>
<dbReference type="GO" id="GO:0015891">
    <property type="term" value="P:siderophore transport"/>
    <property type="evidence" value="ECO:0007669"/>
    <property type="project" value="InterPro"/>
</dbReference>
<keyword evidence="10 16" id="KW-0798">TonB box</keyword>
<evidence type="ECO:0000256" key="15">
    <source>
        <dbReference type="PROSITE-ProRule" id="PRU10144"/>
    </source>
</evidence>
<dbReference type="InterPro" id="IPR039426">
    <property type="entry name" value="TonB-dep_rcpt-like"/>
</dbReference>
<dbReference type="Pfam" id="PF07715">
    <property type="entry name" value="Plug"/>
    <property type="match status" value="1"/>
</dbReference>
<dbReference type="InterPro" id="IPR012910">
    <property type="entry name" value="Plug_dom"/>
</dbReference>
<feature type="domain" description="TonB-dependent receptor plug" evidence="19">
    <location>
        <begin position="110"/>
        <end position="202"/>
    </location>
</feature>
<evidence type="ECO:0000256" key="6">
    <source>
        <dbReference type="ARBA" id="ARBA00022692"/>
    </source>
</evidence>
<gene>
    <name evidence="20" type="ORF">BLL42_26205</name>
</gene>
<dbReference type="EMBL" id="CP017886">
    <property type="protein sequence ID" value="APC19022.1"/>
    <property type="molecule type" value="Genomic_DNA"/>
</dbReference>
<dbReference type="InterPro" id="IPR000531">
    <property type="entry name" value="Beta-barrel_TonB"/>
</dbReference>
<feature type="domain" description="TonB-dependent receptor-like beta-barrel" evidence="18">
    <location>
        <begin position="301"/>
        <end position="722"/>
    </location>
</feature>
<dbReference type="Gene3D" id="2.170.130.10">
    <property type="entry name" value="TonB-dependent receptor, plug domain"/>
    <property type="match status" value="1"/>
</dbReference>